<gene>
    <name evidence="1" type="ORF">DYU11_05575</name>
</gene>
<accession>A0A418MK01</accession>
<protein>
    <submittedName>
        <fullName evidence="1">BZIP transcription factor</fullName>
    </submittedName>
</protein>
<comment type="caution">
    <text evidence="1">The sequence shown here is derived from an EMBL/GenBank/DDBJ whole genome shotgun (WGS) entry which is preliminary data.</text>
</comment>
<reference evidence="1 2" key="1">
    <citation type="submission" date="2018-08" db="EMBL/GenBank/DDBJ databases">
        <title>Fibrisoma montanum sp. nov., isolated from Danxia mountain soil.</title>
        <authorList>
            <person name="Huang Y."/>
        </authorList>
    </citation>
    <scope>NUCLEOTIDE SEQUENCE [LARGE SCALE GENOMIC DNA]</scope>
    <source>
        <strain evidence="1 2">HYT19</strain>
    </source>
</reference>
<evidence type="ECO:0000313" key="1">
    <source>
        <dbReference type="EMBL" id="RIV27767.1"/>
    </source>
</evidence>
<evidence type="ECO:0000313" key="2">
    <source>
        <dbReference type="Proteomes" id="UP000283523"/>
    </source>
</evidence>
<dbReference type="Gene3D" id="2.150.10.10">
    <property type="entry name" value="Serralysin-like metalloprotease, C-terminal"/>
    <property type="match status" value="1"/>
</dbReference>
<dbReference type="AlphaFoldDB" id="A0A418MK01"/>
<proteinExistence type="predicted"/>
<dbReference type="EMBL" id="QXED01000001">
    <property type="protein sequence ID" value="RIV27767.1"/>
    <property type="molecule type" value="Genomic_DNA"/>
</dbReference>
<dbReference type="InterPro" id="IPR011049">
    <property type="entry name" value="Serralysin-like_metalloprot_C"/>
</dbReference>
<dbReference type="Proteomes" id="UP000283523">
    <property type="component" value="Unassembled WGS sequence"/>
</dbReference>
<keyword evidence="2" id="KW-1185">Reference proteome</keyword>
<organism evidence="1 2">
    <name type="scientific">Fibrisoma montanum</name>
    <dbReference type="NCBI Taxonomy" id="2305895"/>
    <lineage>
        <taxon>Bacteria</taxon>
        <taxon>Pseudomonadati</taxon>
        <taxon>Bacteroidota</taxon>
        <taxon>Cytophagia</taxon>
        <taxon>Cytophagales</taxon>
        <taxon>Spirosomataceae</taxon>
        <taxon>Fibrisoma</taxon>
    </lineage>
</organism>
<name>A0A418MK01_9BACT</name>
<sequence length="306" mass="32287">MAGSYNTTGSDNTFVGRKASVFNSTGINNVSLGANSGFSNTTGSYNLMLGSKAGYTNQSGHSNTFVGFQADATANNLENATAIGANAKVSQSNSIVLGSGVNVGIGTSVPQAKLEINSDVAGQSGLRLTQLTAASASTITTNKYLTVDASGNVVLGSTAVTRGRLADTQDLWQKTGQYAQSTGTDGVIIGSLDKTPAGYKLYVQEGILTEKVKVAIKDTDQWSDKVFSPTYNLTPLAEVEQYVKTNKHLPGIPSAEEVVHQGVDVGQMDAKLLEKIEELTLYIISQQKELAVLRQQVTNLTKTIKH</sequence>